<dbReference type="Proteomes" id="UP000266152">
    <property type="component" value="Unassembled WGS sequence"/>
</dbReference>
<name>A0A395STP9_FUSSP</name>
<evidence type="ECO:0000313" key="1">
    <source>
        <dbReference type="EMBL" id="RGP75479.1"/>
    </source>
</evidence>
<organism evidence="1 2">
    <name type="scientific">Fusarium sporotrichioides</name>
    <dbReference type="NCBI Taxonomy" id="5514"/>
    <lineage>
        <taxon>Eukaryota</taxon>
        <taxon>Fungi</taxon>
        <taxon>Dikarya</taxon>
        <taxon>Ascomycota</taxon>
        <taxon>Pezizomycotina</taxon>
        <taxon>Sordariomycetes</taxon>
        <taxon>Hypocreomycetidae</taxon>
        <taxon>Hypocreales</taxon>
        <taxon>Nectriaceae</taxon>
        <taxon>Fusarium</taxon>
    </lineage>
</organism>
<accession>A0A395STP9</accession>
<sequence>MILRRHFEKEFRDSQGRLFRASSHYFLPFGILPRIDYFILRGEFWLVNALELRKLTISYFQVLQPIMCKPVRYVYPHCGHPIVQDKDIWSLERCPFAQCCNRDCWIPNDIPRYLIEEAPWPYDDPTEPCLLFHEQDDSTDSATLAASSTIGEQSSCYETCVEFMLSNPSTPEPEVLDEEELDRLIMEFVFQEGLPDETTGSIPGADVHLDEGDSIPSDDLFLLNVDERENLEAGLAQAAVPFSDDRFAYFNDMAAQTAEELSFVTVEDDIEWEQVRAVQAPLEQSGFEQDMDTEWRFDEWF</sequence>
<protein>
    <submittedName>
        <fullName evidence="1">Uncharacterized protein</fullName>
    </submittedName>
</protein>
<proteinExistence type="predicted"/>
<gene>
    <name evidence="1" type="ORF">FSPOR_587</name>
</gene>
<dbReference type="EMBL" id="PXOF01000014">
    <property type="protein sequence ID" value="RGP75479.1"/>
    <property type="molecule type" value="Genomic_DNA"/>
</dbReference>
<comment type="caution">
    <text evidence="1">The sequence shown here is derived from an EMBL/GenBank/DDBJ whole genome shotgun (WGS) entry which is preliminary data.</text>
</comment>
<dbReference type="AlphaFoldDB" id="A0A395STP9"/>
<reference evidence="1 2" key="1">
    <citation type="journal article" date="2018" name="PLoS Pathog.">
        <title>Evolution of structural diversity of trichothecenes, a family of toxins produced by plant pathogenic and entomopathogenic fungi.</title>
        <authorList>
            <person name="Proctor R.H."/>
            <person name="McCormick S.P."/>
            <person name="Kim H.S."/>
            <person name="Cardoza R.E."/>
            <person name="Stanley A.M."/>
            <person name="Lindo L."/>
            <person name="Kelly A."/>
            <person name="Brown D.W."/>
            <person name="Lee T."/>
            <person name="Vaughan M.M."/>
            <person name="Alexander N.J."/>
            <person name="Busman M."/>
            <person name="Gutierrez S."/>
        </authorList>
    </citation>
    <scope>NUCLEOTIDE SEQUENCE [LARGE SCALE GENOMIC DNA]</scope>
    <source>
        <strain evidence="1 2">NRRL 3299</strain>
    </source>
</reference>
<evidence type="ECO:0000313" key="2">
    <source>
        <dbReference type="Proteomes" id="UP000266152"/>
    </source>
</evidence>
<keyword evidence="2" id="KW-1185">Reference proteome</keyword>